<feature type="transmembrane region" description="Helical" evidence="1">
    <location>
        <begin position="407"/>
        <end position="431"/>
    </location>
</feature>
<feature type="non-terminal residue" evidence="2">
    <location>
        <position position="1"/>
    </location>
</feature>
<proteinExistence type="predicted"/>
<keyword evidence="1" id="KW-1133">Transmembrane helix</keyword>
<sequence length="859" mass="95291">GIHTRLYIAVLLVFAFLIMRLSRPTDESYPNAPAHIAFATVLGSIIWLLSAAAVAGDAAMRDVQTRMYSLTYTTPIGKAGYLGGRFLAAFALNALILLAIPVGVLLAFYSPGRETEPLGPFRPAAYLGAYGFIALPIAFVATAIQFSLATQSRRAIASYLGSVLLLVTSLFVRIAVALVMGQWELAKLLDLIGIVGILGEFESWTAIETNTRLIGLQGTLLWNRLLWLGIALIILAFTYLRFRFAHDTTSTWWSRLSQRQTIVSSDTSGKHARSILLAEAAFVGNIRISVPQVRQTFGFLTHLRQTRAIAWTSFLAIAKSRVALAVVAATVIGAVTFAHELMELMGVSVFPRTAHLITFLTTTLGNVQTPWVIVPLLTIFFAGELVWREREAGLSDIADATPVPDWVLFLGKFLGLSLVLVTWMALLMATGMLMQVNLGYYDFEMGLYLKILFRLQLADYLLFALLALVVHVLVNHKYVGHLVALLAYGFIAYAPRLGIEHNLLVYGSDPGWSYMDMRGFAPSLGPWLWFKLYWAACALLLALAAGLLWARGREGSVRVRLHQARHRFTRPTSWAAAVAVMLVLTLGGFIFYNTNVLNEYLTASDVAERRAEYERRYGQYDGVPQPRLVATNLHVEIYPDRQAVDIHGTYHLVNRSVVPIDSIHLATAPGVKTGAASFDRPAVRVLADEDLGHRSYALEEPLQPGDSLRLDFEVHVEPRGFRNSGVDTSVVANGSYFTNEAWLPAVGYQSNRELSSARDRRAHGLAPRPLIPSLHDVEAREEMTGAERIAFEAVMGTDEDQIAVTPGALRRTWKEDGRRYFHYATDAPIRNDYAFFSARYAVHEAQWNDVAIRIFHHPG</sequence>
<reference evidence="2" key="1">
    <citation type="submission" date="2020-02" db="EMBL/GenBank/DDBJ databases">
        <authorList>
            <person name="Meier V. D."/>
        </authorList>
    </citation>
    <scope>NUCLEOTIDE SEQUENCE</scope>
    <source>
        <strain evidence="2">AVDCRST_MAG93</strain>
    </source>
</reference>
<gene>
    <name evidence="2" type="ORF">AVDCRST_MAG93-2892</name>
</gene>
<feature type="transmembrane region" description="Helical" evidence="1">
    <location>
        <begin position="34"/>
        <end position="56"/>
    </location>
</feature>
<feature type="transmembrane region" description="Helical" evidence="1">
    <location>
        <begin position="86"/>
        <end position="109"/>
    </location>
</feature>
<feature type="transmembrane region" description="Helical" evidence="1">
    <location>
        <begin position="451"/>
        <end position="474"/>
    </location>
</feature>
<feature type="transmembrane region" description="Helical" evidence="1">
    <location>
        <begin position="571"/>
        <end position="592"/>
    </location>
</feature>
<evidence type="ECO:0000256" key="1">
    <source>
        <dbReference type="SAM" id="Phobius"/>
    </source>
</evidence>
<organism evidence="2">
    <name type="scientific">uncultured Chloroflexia bacterium</name>
    <dbReference type="NCBI Taxonomy" id="1672391"/>
    <lineage>
        <taxon>Bacteria</taxon>
        <taxon>Bacillati</taxon>
        <taxon>Chloroflexota</taxon>
        <taxon>Chloroflexia</taxon>
        <taxon>environmental samples</taxon>
    </lineage>
</organism>
<feature type="transmembrane region" description="Helical" evidence="1">
    <location>
        <begin position="481"/>
        <end position="499"/>
    </location>
</feature>
<name>A0A6J4JC64_9CHLR</name>
<keyword evidence="1" id="KW-0472">Membrane</keyword>
<feature type="transmembrane region" description="Helical" evidence="1">
    <location>
        <begin position="156"/>
        <end position="180"/>
    </location>
</feature>
<dbReference type="EMBL" id="CADCTR010000988">
    <property type="protein sequence ID" value="CAA9275969.1"/>
    <property type="molecule type" value="Genomic_DNA"/>
</dbReference>
<feature type="transmembrane region" description="Helical" evidence="1">
    <location>
        <begin position="532"/>
        <end position="550"/>
    </location>
</feature>
<dbReference type="AlphaFoldDB" id="A0A6J4JC64"/>
<evidence type="ECO:0000313" key="2">
    <source>
        <dbReference type="EMBL" id="CAA9275969.1"/>
    </source>
</evidence>
<feature type="transmembrane region" description="Helical" evidence="1">
    <location>
        <begin position="369"/>
        <end position="387"/>
    </location>
</feature>
<accession>A0A6J4JC64</accession>
<keyword evidence="1" id="KW-0812">Transmembrane</keyword>
<protein>
    <submittedName>
        <fullName evidence="2">Uncharacterized protein</fullName>
    </submittedName>
</protein>
<feature type="transmembrane region" description="Helical" evidence="1">
    <location>
        <begin position="322"/>
        <end position="342"/>
    </location>
</feature>
<feature type="transmembrane region" description="Helical" evidence="1">
    <location>
        <begin position="129"/>
        <end position="149"/>
    </location>
</feature>
<feature type="non-terminal residue" evidence="2">
    <location>
        <position position="859"/>
    </location>
</feature>
<feature type="transmembrane region" description="Helical" evidence="1">
    <location>
        <begin position="225"/>
        <end position="242"/>
    </location>
</feature>